<dbReference type="InterPro" id="IPR036986">
    <property type="entry name" value="S4_RNA-bd_sf"/>
</dbReference>
<sequence>MTTFKINGEYIELIKLLKATQMAESGAQAQMLVVDKQIKVNGQLEMRKRAKLKAGDKVETPFGKIELT</sequence>
<dbReference type="Proteomes" id="UP000315971">
    <property type="component" value="Unassembled WGS sequence"/>
</dbReference>
<reference evidence="2 3" key="1">
    <citation type="submission" date="2017-05" db="EMBL/GenBank/DDBJ databases">
        <authorList>
            <person name="Varghese N."/>
            <person name="Submissions S."/>
        </authorList>
    </citation>
    <scope>NUCLEOTIDE SEQUENCE [LARGE SCALE GENOMIC DNA]</scope>
    <source>
        <strain evidence="2 3">DSM 21342</strain>
    </source>
</reference>
<evidence type="ECO:0000256" key="1">
    <source>
        <dbReference type="PROSITE-ProRule" id="PRU00182"/>
    </source>
</evidence>
<dbReference type="SUPFAM" id="SSF55174">
    <property type="entry name" value="Alpha-L RNA-binding motif"/>
    <property type="match status" value="1"/>
</dbReference>
<protein>
    <submittedName>
        <fullName evidence="2">Ribosome-associated protein</fullName>
    </submittedName>
</protein>
<dbReference type="EMBL" id="FXSZ01000002">
    <property type="protein sequence ID" value="SMO43907.1"/>
    <property type="molecule type" value="Genomic_DNA"/>
</dbReference>
<name>A0A521BA08_9SPHI</name>
<accession>A0A521BA08</accession>
<dbReference type="GO" id="GO:0003723">
    <property type="term" value="F:RNA binding"/>
    <property type="evidence" value="ECO:0007669"/>
    <property type="project" value="UniProtKB-KW"/>
</dbReference>
<dbReference type="OrthoDB" id="9811532at2"/>
<keyword evidence="1" id="KW-0694">RNA-binding</keyword>
<dbReference type="Pfam" id="PF13275">
    <property type="entry name" value="S4_2"/>
    <property type="match status" value="1"/>
</dbReference>
<dbReference type="Gene3D" id="3.10.290.10">
    <property type="entry name" value="RNA-binding S4 domain"/>
    <property type="match status" value="1"/>
</dbReference>
<keyword evidence="3" id="KW-1185">Reference proteome</keyword>
<dbReference type="CDD" id="cd00165">
    <property type="entry name" value="S4"/>
    <property type="match status" value="1"/>
</dbReference>
<dbReference type="AlphaFoldDB" id="A0A521BA08"/>
<evidence type="ECO:0000313" key="2">
    <source>
        <dbReference type="EMBL" id="SMO43907.1"/>
    </source>
</evidence>
<organism evidence="2 3">
    <name type="scientific">Solitalea koreensis</name>
    <dbReference type="NCBI Taxonomy" id="543615"/>
    <lineage>
        <taxon>Bacteria</taxon>
        <taxon>Pseudomonadati</taxon>
        <taxon>Bacteroidota</taxon>
        <taxon>Sphingobacteriia</taxon>
        <taxon>Sphingobacteriales</taxon>
        <taxon>Sphingobacteriaceae</taxon>
        <taxon>Solitalea</taxon>
    </lineage>
</organism>
<dbReference type="PROSITE" id="PS50889">
    <property type="entry name" value="S4"/>
    <property type="match status" value="1"/>
</dbReference>
<gene>
    <name evidence="2" type="ORF">SAMN06265350_10230</name>
</gene>
<evidence type="ECO:0000313" key="3">
    <source>
        <dbReference type="Proteomes" id="UP000315971"/>
    </source>
</evidence>
<dbReference type="RefSeq" id="WP_142601435.1">
    <property type="nucleotide sequence ID" value="NZ_FXSZ01000002.1"/>
</dbReference>
<proteinExistence type="predicted"/>